<gene>
    <name evidence="11" type="ORF">DPMN_066647</name>
</gene>
<dbReference type="InterPro" id="IPR050569">
    <property type="entry name" value="TAAR"/>
</dbReference>
<feature type="transmembrane region" description="Helical" evidence="9">
    <location>
        <begin position="44"/>
        <end position="65"/>
    </location>
</feature>
<feature type="domain" description="G-protein coupled receptors family 1 profile" evidence="10">
    <location>
        <begin position="1"/>
        <end position="240"/>
    </location>
</feature>
<proteinExistence type="predicted"/>
<feature type="transmembrane region" description="Helical" evidence="9">
    <location>
        <begin position="128"/>
        <end position="149"/>
    </location>
</feature>
<comment type="subcellular location">
    <subcellularLocation>
        <location evidence="1">Cell membrane</location>
        <topology evidence="1">Multi-pass membrane protein</topology>
    </subcellularLocation>
</comment>
<keyword evidence="6 9" id="KW-0472">Membrane</keyword>
<dbReference type="CDD" id="cd00637">
    <property type="entry name" value="7tm_classA_rhodopsin-like"/>
    <property type="match status" value="1"/>
</dbReference>
<feature type="transmembrane region" description="Helical" evidence="9">
    <location>
        <begin position="224"/>
        <end position="243"/>
    </location>
</feature>
<dbReference type="PRINTS" id="PR00237">
    <property type="entry name" value="GPCRRHODOPSN"/>
</dbReference>
<comment type="caution">
    <text evidence="11">The sequence shown here is derived from an EMBL/GenBank/DDBJ whole genome shotgun (WGS) entry which is preliminary data.</text>
</comment>
<evidence type="ECO:0000313" key="11">
    <source>
        <dbReference type="EMBL" id="KAH3707248.1"/>
    </source>
</evidence>
<dbReference type="EMBL" id="JAIWYP010000014">
    <property type="protein sequence ID" value="KAH3707248.1"/>
    <property type="molecule type" value="Genomic_DNA"/>
</dbReference>
<dbReference type="GO" id="GO:0005886">
    <property type="term" value="C:plasma membrane"/>
    <property type="evidence" value="ECO:0007669"/>
    <property type="project" value="UniProtKB-SubCell"/>
</dbReference>
<evidence type="ECO:0000256" key="2">
    <source>
        <dbReference type="ARBA" id="ARBA00022475"/>
    </source>
</evidence>
<keyword evidence="8" id="KW-0807">Transducer</keyword>
<evidence type="ECO:0000259" key="10">
    <source>
        <dbReference type="PROSITE" id="PS50262"/>
    </source>
</evidence>
<organism evidence="11 12">
    <name type="scientific">Dreissena polymorpha</name>
    <name type="common">Zebra mussel</name>
    <name type="synonym">Mytilus polymorpha</name>
    <dbReference type="NCBI Taxonomy" id="45954"/>
    <lineage>
        <taxon>Eukaryota</taxon>
        <taxon>Metazoa</taxon>
        <taxon>Spiralia</taxon>
        <taxon>Lophotrochozoa</taxon>
        <taxon>Mollusca</taxon>
        <taxon>Bivalvia</taxon>
        <taxon>Autobranchia</taxon>
        <taxon>Heteroconchia</taxon>
        <taxon>Euheterodonta</taxon>
        <taxon>Imparidentia</taxon>
        <taxon>Neoheterodontei</taxon>
        <taxon>Myida</taxon>
        <taxon>Dreissenoidea</taxon>
        <taxon>Dreissenidae</taxon>
        <taxon>Dreissena</taxon>
    </lineage>
</organism>
<evidence type="ECO:0000256" key="6">
    <source>
        <dbReference type="ARBA" id="ARBA00023136"/>
    </source>
</evidence>
<dbReference type="SUPFAM" id="SSF81321">
    <property type="entry name" value="Family A G protein-coupled receptor-like"/>
    <property type="match status" value="1"/>
</dbReference>
<evidence type="ECO:0000256" key="7">
    <source>
        <dbReference type="ARBA" id="ARBA00023170"/>
    </source>
</evidence>
<dbReference type="InterPro" id="IPR017452">
    <property type="entry name" value="GPCR_Rhodpsn_7TM"/>
</dbReference>
<dbReference type="AlphaFoldDB" id="A0A9D3YUF0"/>
<dbReference type="GO" id="GO:0004930">
    <property type="term" value="F:G protein-coupled receptor activity"/>
    <property type="evidence" value="ECO:0007669"/>
    <property type="project" value="UniProtKB-KW"/>
</dbReference>
<dbReference type="PANTHER" id="PTHR24249:SF424">
    <property type="entry name" value="G-PROTEIN COUPLED RECEPTORS FAMILY 1 PROFILE DOMAIN-CONTAINING PROTEIN"/>
    <property type="match status" value="1"/>
</dbReference>
<feature type="transmembrane region" description="Helical" evidence="9">
    <location>
        <begin position="12"/>
        <end position="32"/>
    </location>
</feature>
<evidence type="ECO:0000256" key="4">
    <source>
        <dbReference type="ARBA" id="ARBA00022989"/>
    </source>
</evidence>
<accession>A0A9D3YUF0</accession>
<evidence type="ECO:0000256" key="3">
    <source>
        <dbReference type="ARBA" id="ARBA00022692"/>
    </source>
</evidence>
<protein>
    <recommendedName>
        <fullName evidence="10">G-protein coupled receptors family 1 profile domain-containing protein</fullName>
    </recommendedName>
</protein>
<evidence type="ECO:0000256" key="1">
    <source>
        <dbReference type="ARBA" id="ARBA00004651"/>
    </source>
</evidence>
<dbReference type="Pfam" id="PF00001">
    <property type="entry name" value="7tm_1"/>
    <property type="match status" value="1"/>
</dbReference>
<dbReference type="PANTHER" id="PTHR24249">
    <property type="entry name" value="HISTAMINE RECEPTOR-RELATED G-PROTEIN COUPLED RECEPTOR"/>
    <property type="match status" value="1"/>
</dbReference>
<evidence type="ECO:0000313" key="12">
    <source>
        <dbReference type="Proteomes" id="UP000828390"/>
    </source>
</evidence>
<evidence type="ECO:0000256" key="9">
    <source>
        <dbReference type="SAM" id="Phobius"/>
    </source>
</evidence>
<dbReference type="Proteomes" id="UP000828390">
    <property type="component" value="Unassembled WGS sequence"/>
</dbReference>
<name>A0A9D3YUF0_DREPO</name>
<evidence type="ECO:0000256" key="5">
    <source>
        <dbReference type="ARBA" id="ARBA00023040"/>
    </source>
</evidence>
<keyword evidence="5" id="KW-0297">G-protein coupled receptor</keyword>
<feature type="transmembrane region" description="Helical" evidence="9">
    <location>
        <begin position="86"/>
        <end position="108"/>
    </location>
</feature>
<keyword evidence="12" id="KW-1185">Reference proteome</keyword>
<reference evidence="11" key="2">
    <citation type="submission" date="2020-11" db="EMBL/GenBank/DDBJ databases">
        <authorList>
            <person name="McCartney M.A."/>
            <person name="Auch B."/>
            <person name="Kono T."/>
            <person name="Mallez S."/>
            <person name="Becker A."/>
            <person name="Gohl D.M."/>
            <person name="Silverstein K.A.T."/>
            <person name="Koren S."/>
            <person name="Bechman K.B."/>
            <person name="Herman A."/>
            <person name="Abrahante J.E."/>
            <person name="Garbe J."/>
        </authorList>
    </citation>
    <scope>NUCLEOTIDE SEQUENCE</scope>
    <source>
        <strain evidence="11">Duluth1</strain>
        <tissue evidence="11">Whole animal</tissue>
    </source>
</reference>
<keyword evidence="2" id="KW-1003">Cell membrane</keyword>
<feature type="transmembrane region" description="Helical" evidence="9">
    <location>
        <begin position="188"/>
        <end position="212"/>
    </location>
</feature>
<keyword evidence="3 9" id="KW-0812">Transmembrane</keyword>
<keyword evidence="7" id="KW-0675">Receptor</keyword>
<keyword evidence="4 9" id="KW-1133">Transmembrane helix</keyword>
<dbReference type="Gene3D" id="1.20.1070.10">
    <property type="entry name" value="Rhodopsin 7-helix transmembrane proteins"/>
    <property type="match status" value="1"/>
</dbReference>
<sequence>MKKVRMTMNSLICTDLGMGLLVCPFCVYSALYHCWPYAETFCRIEALFLSALFHESTLSLVLIALDRYFSVHHYLRYNSFMTSRKYVIAILGTWLATFSVYSVVIFFGDQFYFDEIGINCEPYYVNKSVSISVIVIFYFVPAFLFMYSYGSIFTAANRKENIRVYGRQNRLTDSRNNAVSQILRTSKYLAAITMGFFVAVTPWTLCTLVVSLSDVTLNADLDFVVTWVAISNSFWNVVIYCVMNRKFRQAAVSLTGKGRRREISFPERILGCRLDSNSMSIDVNPTAPCGLSHSVLTPQTTQNYLGMRAHQFDSELRELVSSSETS</sequence>
<dbReference type="InterPro" id="IPR000276">
    <property type="entry name" value="GPCR_Rhodpsn"/>
</dbReference>
<evidence type="ECO:0000256" key="8">
    <source>
        <dbReference type="ARBA" id="ARBA00023224"/>
    </source>
</evidence>
<dbReference type="PROSITE" id="PS50262">
    <property type="entry name" value="G_PROTEIN_RECEP_F1_2"/>
    <property type="match status" value="1"/>
</dbReference>
<reference evidence="11" key="1">
    <citation type="journal article" date="2019" name="bioRxiv">
        <title>The Genome of the Zebra Mussel, Dreissena polymorpha: A Resource for Invasive Species Research.</title>
        <authorList>
            <person name="McCartney M.A."/>
            <person name="Auch B."/>
            <person name="Kono T."/>
            <person name="Mallez S."/>
            <person name="Zhang Y."/>
            <person name="Obille A."/>
            <person name="Becker A."/>
            <person name="Abrahante J.E."/>
            <person name="Garbe J."/>
            <person name="Badalamenti J.P."/>
            <person name="Herman A."/>
            <person name="Mangelson H."/>
            <person name="Liachko I."/>
            <person name="Sullivan S."/>
            <person name="Sone E.D."/>
            <person name="Koren S."/>
            <person name="Silverstein K.A.T."/>
            <person name="Beckman K.B."/>
            <person name="Gohl D.M."/>
        </authorList>
    </citation>
    <scope>NUCLEOTIDE SEQUENCE</scope>
    <source>
        <strain evidence="11">Duluth1</strain>
        <tissue evidence="11">Whole animal</tissue>
    </source>
</reference>